<dbReference type="AlphaFoldDB" id="A0A382QCV2"/>
<gene>
    <name evidence="1" type="ORF">METZ01_LOCUS335721</name>
</gene>
<reference evidence="1" key="1">
    <citation type="submission" date="2018-05" db="EMBL/GenBank/DDBJ databases">
        <authorList>
            <person name="Lanie J.A."/>
            <person name="Ng W.-L."/>
            <person name="Kazmierczak K.M."/>
            <person name="Andrzejewski T.M."/>
            <person name="Davidsen T.M."/>
            <person name="Wayne K.J."/>
            <person name="Tettelin H."/>
            <person name="Glass J.I."/>
            <person name="Rusch D."/>
            <person name="Podicherti R."/>
            <person name="Tsui H.-C.T."/>
            <person name="Winkler M.E."/>
        </authorList>
    </citation>
    <scope>NUCLEOTIDE SEQUENCE</scope>
</reference>
<evidence type="ECO:0000313" key="1">
    <source>
        <dbReference type="EMBL" id="SVC82867.1"/>
    </source>
</evidence>
<protein>
    <submittedName>
        <fullName evidence="1">Uncharacterized protein</fullName>
    </submittedName>
</protein>
<organism evidence="1">
    <name type="scientific">marine metagenome</name>
    <dbReference type="NCBI Taxonomy" id="408172"/>
    <lineage>
        <taxon>unclassified sequences</taxon>
        <taxon>metagenomes</taxon>
        <taxon>ecological metagenomes</taxon>
    </lineage>
</organism>
<name>A0A382QCV2_9ZZZZ</name>
<sequence>MEVLMGWEAAMHWRRQAYHSQT</sequence>
<accession>A0A382QCV2</accession>
<feature type="non-terminal residue" evidence="1">
    <location>
        <position position="22"/>
    </location>
</feature>
<dbReference type="EMBL" id="UINC01113332">
    <property type="protein sequence ID" value="SVC82867.1"/>
    <property type="molecule type" value="Genomic_DNA"/>
</dbReference>
<proteinExistence type="predicted"/>